<evidence type="ECO:0000313" key="5">
    <source>
        <dbReference type="EMBL" id="KER04096.1"/>
    </source>
</evidence>
<dbReference type="GO" id="GO:0022857">
    <property type="term" value="F:transmembrane transporter activity"/>
    <property type="evidence" value="ECO:0007669"/>
    <property type="project" value="InterPro"/>
</dbReference>
<keyword evidence="3 4" id="KW-0472">Membrane</keyword>
<evidence type="ECO:0000256" key="4">
    <source>
        <dbReference type="SAM" id="Phobius"/>
    </source>
</evidence>
<feature type="transmembrane region" description="Helical" evidence="4">
    <location>
        <begin position="91"/>
        <end position="115"/>
    </location>
</feature>
<feature type="transmembrane region" description="Helical" evidence="4">
    <location>
        <begin position="249"/>
        <end position="268"/>
    </location>
</feature>
<dbReference type="Pfam" id="PF07690">
    <property type="entry name" value="MFS_1"/>
    <property type="match status" value="1"/>
</dbReference>
<evidence type="ECO:0000313" key="6">
    <source>
        <dbReference type="Proteomes" id="UP000028002"/>
    </source>
</evidence>
<keyword evidence="2 4" id="KW-1133">Transmembrane helix</keyword>
<organism evidence="5 6">
    <name type="scientific">Photorhabdus temperata subsp. temperata Meg1</name>
    <dbReference type="NCBI Taxonomy" id="1393735"/>
    <lineage>
        <taxon>Bacteria</taxon>
        <taxon>Pseudomonadati</taxon>
        <taxon>Pseudomonadota</taxon>
        <taxon>Gammaproteobacteria</taxon>
        <taxon>Enterobacterales</taxon>
        <taxon>Morganellaceae</taxon>
        <taxon>Photorhabdus</taxon>
    </lineage>
</organism>
<protein>
    <submittedName>
        <fullName evidence="5">Major Facilitator Superfamily transporter</fullName>
    </submittedName>
</protein>
<feature type="transmembrane region" description="Helical" evidence="4">
    <location>
        <begin position="121"/>
        <end position="139"/>
    </location>
</feature>
<sequence>MQNPGVIIGISATMFFISRMVLSPIIVYWLNKYIKGQSYTLCVLMSFIEMLILYTSENIISLFIGRIICGAFSQSQSIIMQHLSELNKDGFLKLSGFITIGFTIGSVLSSFFIRYSGVEQTLFVAIIVSLSLIITSFSNPLPNYKAINEMASTSFKSINILDISLILLLIVQATIPIYLSYMLVKIWKWAISEAALAMTFLSISSIIVQFLTDRILAKGRINEISVLYFSTFFGLLAFLFLTFSESDYFIWLSLFFISLLSPLIPLKQKQFFSINEDRSVVAYSIISGISGCISSMIIPAMTALNINQSMIFVLCVFALAFHLFKLNVLVKKKHINN</sequence>
<feature type="transmembrane region" description="Helical" evidence="4">
    <location>
        <begin position="310"/>
        <end position="330"/>
    </location>
</feature>
<feature type="transmembrane region" description="Helical" evidence="4">
    <location>
        <begin position="6"/>
        <end position="30"/>
    </location>
</feature>
<dbReference type="InterPro" id="IPR036259">
    <property type="entry name" value="MFS_trans_sf"/>
</dbReference>
<dbReference type="AlphaFoldDB" id="A0A081RZJ3"/>
<evidence type="ECO:0000256" key="2">
    <source>
        <dbReference type="ARBA" id="ARBA00022989"/>
    </source>
</evidence>
<dbReference type="Gene3D" id="1.20.1250.20">
    <property type="entry name" value="MFS general substrate transporter like domains"/>
    <property type="match status" value="2"/>
</dbReference>
<feature type="transmembrane region" description="Helical" evidence="4">
    <location>
        <begin position="160"/>
        <end position="183"/>
    </location>
</feature>
<dbReference type="InterPro" id="IPR011701">
    <property type="entry name" value="MFS"/>
</dbReference>
<feature type="transmembrane region" description="Helical" evidence="4">
    <location>
        <begin position="189"/>
        <end position="212"/>
    </location>
</feature>
<evidence type="ECO:0000256" key="3">
    <source>
        <dbReference type="ARBA" id="ARBA00023136"/>
    </source>
</evidence>
<gene>
    <name evidence="5" type="ORF">MEG1DRAFT_01210</name>
</gene>
<dbReference type="SUPFAM" id="SSF103473">
    <property type="entry name" value="MFS general substrate transporter"/>
    <property type="match status" value="1"/>
</dbReference>
<evidence type="ECO:0000256" key="1">
    <source>
        <dbReference type="ARBA" id="ARBA00022692"/>
    </source>
</evidence>
<dbReference type="EMBL" id="JGVH01000018">
    <property type="protein sequence ID" value="KER04096.1"/>
    <property type="molecule type" value="Genomic_DNA"/>
</dbReference>
<reference evidence="5 6" key="1">
    <citation type="submission" date="2014-03" db="EMBL/GenBank/DDBJ databases">
        <title>Draft Genome of Photorhabdus temperata Meg1.</title>
        <authorList>
            <person name="Hurst S.G.IV."/>
            <person name="Morris K."/>
            <person name="Thomas K."/>
            <person name="Tisa L.S."/>
        </authorList>
    </citation>
    <scope>NUCLEOTIDE SEQUENCE [LARGE SCALE GENOMIC DNA]</scope>
    <source>
        <strain evidence="5 6">Meg1</strain>
    </source>
</reference>
<dbReference type="Proteomes" id="UP000028002">
    <property type="component" value="Unassembled WGS sequence"/>
</dbReference>
<feature type="transmembrane region" description="Helical" evidence="4">
    <location>
        <begin position="280"/>
        <end position="304"/>
    </location>
</feature>
<feature type="transmembrane region" description="Helical" evidence="4">
    <location>
        <begin position="224"/>
        <end position="243"/>
    </location>
</feature>
<keyword evidence="1 4" id="KW-0812">Transmembrane</keyword>
<proteinExistence type="predicted"/>
<comment type="caution">
    <text evidence="5">The sequence shown here is derived from an EMBL/GenBank/DDBJ whole genome shotgun (WGS) entry which is preliminary data.</text>
</comment>
<name>A0A081RZJ3_PHOTE</name>
<accession>A0A081RZJ3</accession>
<dbReference type="PATRIC" id="fig|1393735.3.peg.1250"/>